<evidence type="ECO:0000256" key="5">
    <source>
        <dbReference type="SAM" id="Phobius"/>
    </source>
</evidence>
<feature type="transmembrane region" description="Helical" evidence="5">
    <location>
        <begin position="275"/>
        <end position="298"/>
    </location>
</feature>
<organism evidence="8 9">
    <name type="scientific">Perca fluviatilis</name>
    <name type="common">European perch</name>
    <dbReference type="NCBI Taxonomy" id="8168"/>
    <lineage>
        <taxon>Eukaryota</taxon>
        <taxon>Metazoa</taxon>
        <taxon>Chordata</taxon>
        <taxon>Craniata</taxon>
        <taxon>Vertebrata</taxon>
        <taxon>Euteleostomi</taxon>
        <taxon>Actinopterygii</taxon>
        <taxon>Neopterygii</taxon>
        <taxon>Teleostei</taxon>
        <taxon>Neoteleostei</taxon>
        <taxon>Acanthomorphata</taxon>
        <taxon>Eupercaria</taxon>
        <taxon>Perciformes</taxon>
        <taxon>Percoidei</taxon>
        <taxon>Percidae</taxon>
        <taxon>Percinae</taxon>
        <taxon>Perca</taxon>
    </lineage>
</organism>
<evidence type="ECO:0000256" key="2">
    <source>
        <dbReference type="ARBA" id="ARBA00022692"/>
    </source>
</evidence>
<dbReference type="PANTHER" id="PTHR11860:SF118">
    <property type="entry name" value="CMRF35-LIKE MOLECULE 3-RELATED"/>
    <property type="match status" value="1"/>
</dbReference>
<dbReference type="InterPro" id="IPR013106">
    <property type="entry name" value="Ig_V-set"/>
</dbReference>
<feature type="signal peptide" evidence="6">
    <location>
        <begin position="1"/>
        <end position="19"/>
    </location>
</feature>
<dbReference type="SMART" id="SM00409">
    <property type="entry name" value="IG"/>
    <property type="match status" value="2"/>
</dbReference>
<dbReference type="SUPFAM" id="SSF48726">
    <property type="entry name" value="Immunoglobulin"/>
    <property type="match status" value="2"/>
</dbReference>
<dbReference type="Pfam" id="PF07686">
    <property type="entry name" value="V-set"/>
    <property type="match status" value="1"/>
</dbReference>
<sequence>MTSLYVSHLILAGLIGIHSKIVTVSKASVEAGGSISIPCLYELGYINHVKYLCKGNTWQSCSYAVKTNQPHHSEKFSISDDTNQRTFTVTINDLTDDGGRYWCAVEKRTLDVKQRFELSVTAGMPSLYVDHQEITAFEGRSVTVRCYCKYSKVTQWCRLGSTCVSDQTGSIDGTTVTINESVPNGFTVTMMELKTESSGWYWCKNGDFQMPVHVTVHELTTTTTTTLSPSTANFTGTLPTTTQHSSLLTSAEPHTAQATNSTVNRAGGDEQKSSAIVTILSTTLVLLLLVVPAAFFGWRMMIKCNKTKPEGSDITVCSQIGSDPDVHYATIVHNQHVGAQQKQNDIPKESVTYSTIVIKDSERQMTEPVDGSVIYSTLKHNKC</sequence>
<dbReference type="GO" id="GO:0004888">
    <property type="term" value="F:transmembrane signaling receptor activity"/>
    <property type="evidence" value="ECO:0007669"/>
    <property type="project" value="TreeGrafter"/>
</dbReference>
<comment type="subcellular location">
    <subcellularLocation>
        <location evidence="1">Membrane</location>
    </subcellularLocation>
</comment>
<dbReference type="AlphaFoldDB" id="A0A6A5ENR4"/>
<keyword evidence="5" id="KW-1133">Transmembrane helix</keyword>
<dbReference type="PANTHER" id="PTHR11860">
    <property type="entry name" value="POLYMERIC-IMMUNOGLOBULIN RECEPTOR"/>
    <property type="match status" value="1"/>
</dbReference>
<evidence type="ECO:0000256" key="4">
    <source>
        <dbReference type="SAM" id="MobiDB-lite"/>
    </source>
</evidence>
<accession>A0A6A5ENR4</accession>
<feature type="chain" id="PRO_5025689714" description="Immunoglobulin domain-containing protein" evidence="6">
    <location>
        <begin position="20"/>
        <end position="383"/>
    </location>
</feature>
<evidence type="ECO:0000313" key="9">
    <source>
        <dbReference type="Proteomes" id="UP000465112"/>
    </source>
</evidence>
<comment type="caution">
    <text evidence="8">The sequence shown here is derived from an EMBL/GenBank/DDBJ whole genome shotgun (WGS) entry which is preliminary data.</text>
</comment>
<keyword evidence="9" id="KW-1185">Reference proteome</keyword>
<dbReference type="InterPro" id="IPR013783">
    <property type="entry name" value="Ig-like_fold"/>
</dbReference>
<protein>
    <recommendedName>
        <fullName evidence="7">Immunoglobulin domain-containing protein</fullName>
    </recommendedName>
</protein>
<dbReference type="Proteomes" id="UP000465112">
    <property type="component" value="Chromosome 19"/>
</dbReference>
<dbReference type="EMBL" id="VHII01000019">
    <property type="protein sequence ID" value="KAF1375662.1"/>
    <property type="molecule type" value="Genomic_DNA"/>
</dbReference>
<reference evidence="8 9" key="1">
    <citation type="submission" date="2019-06" db="EMBL/GenBank/DDBJ databases">
        <title>A chromosome-scale genome assembly of the European perch, Perca fluviatilis.</title>
        <authorList>
            <person name="Roques C."/>
            <person name="Zahm M."/>
            <person name="Cabau C."/>
            <person name="Klopp C."/>
            <person name="Bouchez O."/>
            <person name="Donnadieu C."/>
            <person name="Kuhl H."/>
            <person name="Gislard M."/>
            <person name="Guendouz S."/>
            <person name="Journot L."/>
            <person name="Haffray P."/>
            <person name="Bestin A."/>
            <person name="Morvezen R."/>
            <person name="Feron R."/>
            <person name="Wen M."/>
            <person name="Jouanno E."/>
            <person name="Herpin A."/>
            <person name="Schartl M."/>
            <person name="Postlethwait J."/>
            <person name="Schaerlinger B."/>
            <person name="Chardard D."/>
            <person name="Lecocq T."/>
            <person name="Poncet C."/>
            <person name="Jaffrelo L."/>
            <person name="Lampietro C."/>
            <person name="Guiguen Y."/>
        </authorList>
    </citation>
    <scope>NUCLEOTIDE SEQUENCE [LARGE SCALE GENOMIC DNA]</scope>
    <source>
        <tissue evidence="8">Blood</tissue>
    </source>
</reference>
<evidence type="ECO:0000256" key="1">
    <source>
        <dbReference type="ARBA" id="ARBA00004370"/>
    </source>
</evidence>
<dbReference type="InterPro" id="IPR050671">
    <property type="entry name" value="CD300_family_receptors"/>
</dbReference>
<keyword evidence="3 5" id="KW-0472">Membrane</keyword>
<evidence type="ECO:0000259" key="7">
    <source>
        <dbReference type="SMART" id="SM00409"/>
    </source>
</evidence>
<dbReference type="InterPro" id="IPR036179">
    <property type="entry name" value="Ig-like_dom_sf"/>
</dbReference>
<dbReference type="OrthoDB" id="8920197at2759"/>
<feature type="domain" description="Immunoglobulin" evidence="7">
    <location>
        <begin position="24"/>
        <end position="121"/>
    </location>
</feature>
<evidence type="ECO:0000256" key="6">
    <source>
        <dbReference type="SAM" id="SignalP"/>
    </source>
</evidence>
<proteinExistence type="predicted"/>
<dbReference type="GO" id="GO:0005886">
    <property type="term" value="C:plasma membrane"/>
    <property type="evidence" value="ECO:0007669"/>
    <property type="project" value="TreeGrafter"/>
</dbReference>
<keyword evidence="2 5" id="KW-0812">Transmembrane</keyword>
<feature type="region of interest" description="Disordered" evidence="4">
    <location>
        <begin position="243"/>
        <end position="268"/>
    </location>
</feature>
<evidence type="ECO:0000313" key="8">
    <source>
        <dbReference type="EMBL" id="KAF1375662.1"/>
    </source>
</evidence>
<gene>
    <name evidence="8" type="ORF">PFLUV_G00222520</name>
</gene>
<name>A0A6A5ENR4_PERFL</name>
<evidence type="ECO:0000256" key="3">
    <source>
        <dbReference type="ARBA" id="ARBA00023136"/>
    </source>
</evidence>
<dbReference type="Gene3D" id="2.60.40.10">
    <property type="entry name" value="Immunoglobulins"/>
    <property type="match status" value="2"/>
</dbReference>
<feature type="domain" description="Immunoglobulin" evidence="7">
    <location>
        <begin position="131"/>
        <end position="217"/>
    </location>
</feature>
<dbReference type="CDD" id="cd05716">
    <property type="entry name" value="IgV_pIgR_like"/>
    <property type="match status" value="1"/>
</dbReference>
<dbReference type="InterPro" id="IPR003599">
    <property type="entry name" value="Ig_sub"/>
</dbReference>
<keyword evidence="6" id="KW-0732">Signal</keyword>